<feature type="compositionally biased region" description="Low complexity" evidence="1">
    <location>
        <begin position="78"/>
        <end position="114"/>
    </location>
</feature>
<organism evidence="3">
    <name type="scientific">Amphora coffeiformis</name>
    <dbReference type="NCBI Taxonomy" id="265554"/>
    <lineage>
        <taxon>Eukaryota</taxon>
        <taxon>Sar</taxon>
        <taxon>Stramenopiles</taxon>
        <taxon>Ochrophyta</taxon>
        <taxon>Bacillariophyta</taxon>
        <taxon>Bacillariophyceae</taxon>
        <taxon>Bacillariophycidae</taxon>
        <taxon>Thalassiophysales</taxon>
        <taxon>Catenulaceae</taxon>
        <taxon>Amphora</taxon>
    </lineage>
</organism>
<reference evidence="3" key="1">
    <citation type="submission" date="2021-01" db="EMBL/GenBank/DDBJ databases">
        <authorList>
            <person name="Corre E."/>
            <person name="Pelletier E."/>
            <person name="Niang G."/>
            <person name="Scheremetjew M."/>
            <person name="Finn R."/>
            <person name="Kale V."/>
            <person name="Holt S."/>
            <person name="Cochrane G."/>
            <person name="Meng A."/>
            <person name="Brown T."/>
            <person name="Cohen L."/>
        </authorList>
    </citation>
    <scope>NUCLEOTIDE SEQUENCE</scope>
    <source>
        <strain evidence="3">CCMP127</strain>
    </source>
</reference>
<dbReference type="Gene3D" id="3.30.1520.10">
    <property type="entry name" value="Phox-like domain"/>
    <property type="match status" value="1"/>
</dbReference>
<dbReference type="InterPro" id="IPR051702">
    <property type="entry name" value="SH3_domain_YSC84-like"/>
</dbReference>
<feature type="domain" description="PX" evidence="2">
    <location>
        <begin position="147"/>
        <end position="276"/>
    </location>
</feature>
<dbReference type="EMBL" id="HBIM01009680">
    <property type="protein sequence ID" value="CAE0410711.1"/>
    <property type="molecule type" value="Transcribed_RNA"/>
</dbReference>
<feature type="region of interest" description="Disordered" evidence="1">
    <location>
        <begin position="76"/>
        <end position="118"/>
    </location>
</feature>
<evidence type="ECO:0000313" key="3">
    <source>
        <dbReference type="EMBL" id="CAE0410711.1"/>
    </source>
</evidence>
<dbReference type="InterPro" id="IPR001683">
    <property type="entry name" value="PX_dom"/>
</dbReference>
<protein>
    <recommendedName>
        <fullName evidence="2">PX domain-containing protein</fullName>
    </recommendedName>
</protein>
<feature type="compositionally biased region" description="Basic and acidic residues" evidence="1">
    <location>
        <begin position="1"/>
        <end position="15"/>
    </location>
</feature>
<dbReference type="PROSITE" id="PS50195">
    <property type="entry name" value="PX"/>
    <property type="match status" value="1"/>
</dbReference>
<dbReference type="Pfam" id="PF00787">
    <property type="entry name" value="PX"/>
    <property type="match status" value="1"/>
</dbReference>
<dbReference type="PANTHER" id="PTHR15629:SF2">
    <property type="entry name" value="SH3 DOMAIN-CONTAINING YSC84-LIKE PROTEIN 1"/>
    <property type="match status" value="1"/>
</dbReference>
<dbReference type="Pfam" id="PF04366">
    <property type="entry name" value="Ysc84"/>
    <property type="match status" value="1"/>
</dbReference>
<dbReference type="CDD" id="cd06093">
    <property type="entry name" value="PX_domain"/>
    <property type="match status" value="1"/>
</dbReference>
<evidence type="ECO:0000259" key="2">
    <source>
        <dbReference type="PROSITE" id="PS50195"/>
    </source>
</evidence>
<dbReference type="InterPro" id="IPR007461">
    <property type="entry name" value="Ysc84_actin-binding"/>
</dbReference>
<dbReference type="PANTHER" id="PTHR15629">
    <property type="entry name" value="SH3YL1 PROTEIN"/>
    <property type="match status" value="1"/>
</dbReference>
<feature type="region of interest" description="Disordered" evidence="1">
    <location>
        <begin position="1"/>
        <end position="31"/>
    </location>
</feature>
<feature type="region of interest" description="Disordered" evidence="1">
    <location>
        <begin position="535"/>
        <end position="559"/>
    </location>
</feature>
<name>A0A7S3L598_9STRA</name>
<proteinExistence type="predicted"/>
<gene>
    <name evidence="3" type="ORF">ACOF00016_LOCUS8162</name>
</gene>
<sequence length="559" mass="61379">MSLQEEARRRAEALRAKCRVPSYDDSDSDDEKDALFAAANALSTPSSSASTWRRDSWHDNRTKQHPMFMHDSLKLAATQSTSPSSSPDTQSSVNLNDQATPPTTTTCSRQQTTPHSNVAAQARRDWQNHGTSLTQALEDVRLYHHDLPSVRVFATAAKVDAAGQDYTAYLIRVEQPSPKNEATIVEHRFSDFYKLSQELEGIPIPVAFPSRMNLFGRLGNWTPSQLLAPEHHQSLIQYRLKQLDAWLVHVVKMLTQLEPKLQECIYRFLEADTIVPCQQPLRMSQHPKSSFSISAATESLSWNNPVTFTMGSALRQACRSIETLCHLPQNNGLVPLGAMPEADHTIPLDLLRVARGILFVTVVKAGWVVSGRIGTGLLVQRLNSLDESAEWSAPTAIGTFGVGWGILAGADVTHYMVIFTSDSAVRDLVQQSATLQVGAELSAAMGPLGRSANSHLQTGDWTMHTAYAYAHSQGLFMGVSLEGSLWQVRGDVNAKFYGQRNIEATHLLHQPGPVGAQPLYDRLDLALSQQSQLAGSSSWLPSPPPRSAAKSASLFSPRI</sequence>
<dbReference type="SUPFAM" id="SSF64268">
    <property type="entry name" value="PX domain"/>
    <property type="match status" value="1"/>
</dbReference>
<accession>A0A7S3L598</accession>
<dbReference type="AlphaFoldDB" id="A0A7S3L598"/>
<dbReference type="InterPro" id="IPR036871">
    <property type="entry name" value="PX_dom_sf"/>
</dbReference>
<evidence type="ECO:0000256" key="1">
    <source>
        <dbReference type="SAM" id="MobiDB-lite"/>
    </source>
</evidence>
<dbReference type="GO" id="GO:0035091">
    <property type="term" value="F:phosphatidylinositol binding"/>
    <property type="evidence" value="ECO:0007669"/>
    <property type="project" value="InterPro"/>
</dbReference>